<dbReference type="Pfam" id="PF00669">
    <property type="entry name" value="Flagellin_N"/>
    <property type="match status" value="1"/>
</dbReference>
<keyword evidence="6" id="KW-0175">Coiled coil</keyword>
<dbReference type="EMBL" id="PYLZ01000001">
    <property type="protein sequence ID" value="PSW26563.1"/>
    <property type="molecule type" value="Genomic_DNA"/>
</dbReference>
<evidence type="ECO:0000256" key="2">
    <source>
        <dbReference type="ARBA" id="ARBA00004613"/>
    </source>
</evidence>
<keyword evidence="9" id="KW-0282">Flagellum</keyword>
<keyword evidence="5" id="KW-0975">Bacterial flagellum</keyword>
<dbReference type="GO" id="GO:0005198">
    <property type="term" value="F:structural molecule activity"/>
    <property type="evidence" value="ECO:0007669"/>
    <property type="project" value="InterPro"/>
</dbReference>
<feature type="domain" description="Flagellin C-terminal" evidence="8">
    <location>
        <begin position="317"/>
        <end position="396"/>
    </location>
</feature>
<evidence type="ECO:0000256" key="6">
    <source>
        <dbReference type="SAM" id="Coils"/>
    </source>
</evidence>
<protein>
    <submittedName>
        <fullName evidence="9">Flagellar hook-associated protein 3</fullName>
    </submittedName>
</protein>
<evidence type="ECO:0000313" key="10">
    <source>
        <dbReference type="Proteomes" id="UP000240481"/>
    </source>
</evidence>
<evidence type="ECO:0000259" key="8">
    <source>
        <dbReference type="Pfam" id="PF00700"/>
    </source>
</evidence>
<reference evidence="9 10" key="1">
    <citation type="submission" date="2018-01" db="EMBL/GenBank/DDBJ databases">
        <title>Whole genome sequencing of Histamine producing bacteria.</title>
        <authorList>
            <person name="Butler K."/>
        </authorList>
    </citation>
    <scope>NUCLEOTIDE SEQUENCE [LARGE SCALE GENOMIC DNA]</scope>
    <source>
        <strain evidence="9 10">DSM 24669</strain>
    </source>
</reference>
<dbReference type="SUPFAM" id="SSF64518">
    <property type="entry name" value="Phase 1 flagellin"/>
    <property type="match status" value="1"/>
</dbReference>
<dbReference type="AlphaFoldDB" id="A0A0J8XWF6"/>
<dbReference type="GO" id="GO:0009424">
    <property type="term" value="C:bacterial-type flagellum hook"/>
    <property type="evidence" value="ECO:0007669"/>
    <property type="project" value="InterPro"/>
</dbReference>
<evidence type="ECO:0000256" key="3">
    <source>
        <dbReference type="ARBA" id="ARBA00005709"/>
    </source>
</evidence>
<name>A0A0J8XWF6_9GAMM</name>
<keyword evidence="9" id="KW-0966">Cell projection</keyword>
<dbReference type="InterPro" id="IPR046358">
    <property type="entry name" value="Flagellin_C"/>
</dbReference>
<evidence type="ECO:0000256" key="1">
    <source>
        <dbReference type="ARBA" id="ARBA00004365"/>
    </source>
</evidence>
<evidence type="ECO:0000256" key="5">
    <source>
        <dbReference type="ARBA" id="ARBA00023143"/>
    </source>
</evidence>
<dbReference type="Gene3D" id="1.20.1330.10">
    <property type="entry name" value="f41 fragment of flagellin, N-terminal domain"/>
    <property type="match status" value="1"/>
</dbReference>
<feature type="coiled-coil region" evidence="6">
    <location>
        <begin position="68"/>
        <end position="95"/>
    </location>
</feature>
<evidence type="ECO:0000313" key="9">
    <source>
        <dbReference type="EMBL" id="PSW26563.1"/>
    </source>
</evidence>
<comment type="caution">
    <text evidence="9">The sequence shown here is derived from an EMBL/GenBank/DDBJ whole genome shotgun (WGS) entry which is preliminary data.</text>
</comment>
<comment type="subcellular location">
    <subcellularLocation>
        <location evidence="1">Bacterial flagellum</location>
    </subcellularLocation>
    <subcellularLocation>
        <location evidence="2">Secreted</location>
    </subcellularLocation>
</comment>
<evidence type="ECO:0000259" key="7">
    <source>
        <dbReference type="Pfam" id="PF00669"/>
    </source>
</evidence>
<comment type="similarity">
    <text evidence="3">Belongs to the bacterial flagellin family.</text>
</comment>
<keyword evidence="4" id="KW-0964">Secreted</keyword>
<dbReference type="OrthoDB" id="9768249at2"/>
<gene>
    <name evidence="9" type="primary">flgL</name>
    <name evidence="9" type="ORF">C9I94_00820</name>
</gene>
<dbReference type="RefSeq" id="WP_048899759.1">
    <property type="nucleotide sequence ID" value="NZ_AP024852.1"/>
</dbReference>
<dbReference type="STRING" id="680026.AB733_16475"/>
<keyword evidence="9" id="KW-0969">Cilium</keyword>
<dbReference type="NCBIfam" id="TIGR02550">
    <property type="entry name" value="flagell_flgL"/>
    <property type="match status" value="1"/>
</dbReference>
<dbReference type="InterPro" id="IPR001029">
    <property type="entry name" value="Flagellin_N"/>
</dbReference>
<dbReference type="Pfam" id="PF00700">
    <property type="entry name" value="Flagellin_C"/>
    <property type="match status" value="1"/>
</dbReference>
<dbReference type="PANTHER" id="PTHR42792:SF1">
    <property type="entry name" value="FLAGELLAR HOOK-ASSOCIATED PROTEIN 3"/>
    <property type="match status" value="1"/>
</dbReference>
<sequence>MITRMATFHNYQSVANDMNRQQVKVAENQQQLATGKRLLTAGDDPVSSIYIQNFDQQNTQIDQSLKSITMARNRLNNEETAVAEVENLLDEAKRKSMLMVNGSLSTDDRIAHKQDMQGLYDSFMNLVNSQDESGNFVFAGTRYNKQPFFRDNNGVVAYAGDSYQRMAKVSASVDVPVNDAGDKLFLEVANPYGDYQPDYDLKSGSLLLLSNAANSNNADNAAYDITFTNTAAGTNYELFQNGVSVQQGKYEPDTGIQWGTLQVDLEGEIKDGDKISLNRQEHVNVFEAFRRGIELSDSSVSDASASAELHQVAAELSEAFKHINRTRSEVGTRLQTLDRQEDMHQDFKIVMSQARGTLEDLDYASAVIELNENMMSLQASQQAFAKTKDLNLFNYI</sequence>
<feature type="domain" description="Flagellin N-terminal" evidence="7">
    <location>
        <begin position="10"/>
        <end position="141"/>
    </location>
</feature>
<dbReference type="Proteomes" id="UP000240481">
    <property type="component" value="Unassembled WGS sequence"/>
</dbReference>
<dbReference type="GO" id="GO:0005576">
    <property type="term" value="C:extracellular region"/>
    <property type="evidence" value="ECO:0007669"/>
    <property type="project" value="UniProtKB-SubCell"/>
</dbReference>
<dbReference type="GO" id="GO:0071973">
    <property type="term" value="P:bacterial-type flagellum-dependent cell motility"/>
    <property type="evidence" value="ECO:0007669"/>
    <property type="project" value="InterPro"/>
</dbReference>
<proteinExistence type="inferred from homology"/>
<dbReference type="InterPro" id="IPR013384">
    <property type="entry name" value="Flagell_FlgL"/>
</dbReference>
<evidence type="ECO:0000256" key="4">
    <source>
        <dbReference type="ARBA" id="ARBA00022525"/>
    </source>
</evidence>
<dbReference type="InterPro" id="IPR001492">
    <property type="entry name" value="Flagellin"/>
</dbReference>
<dbReference type="PANTHER" id="PTHR42792">
    <property type="entry name" value="FLAGELLIN"/>
    <property type="match status" value="1"/>
</dbReference>
<keyword evidence="10" id="KW-1185">Reference proteome</keyword>
<organism evidence="9 10">
    <name type="scientific">Photobacterium swingsii</name>
    <dbReference type="NCBI Taxonomy" id="680026"/>
    <lineage>
        <taxon>Bacteria</taxon>
        <taxon>Pseudomonadati</taxon>
        <taxon>Pseudomonadota</taxon>
        <taxon>Gammaproteobacteria</taxon>
        <taxon>Vibrionales</taxon>
        <taxon>Vibrionaceae</taxon>
        <taxon>Photobacterium</taxon>
    </lineage>
</organism>
<accession>A0A0J8XWF6</accession>